<feature type="region of interest" description="Disordered" evidence="2">
    <location>
        <begin position="1593"/>
        <end position="1619"/>
    </location>
</feature>
<dbReference type="RefSeq" id="XP_022292324.1">
    <property type="nucleotide sequence ID" value="XM_022436616.1"/>
</dbReference>
<feature type="compositionally biased region" description="Basic and acidic residues" evidence="2">
    <location>
        <begin position="993"/>
        <end position="1005"/>
    </location>
</feature>
<organism evidence="3 4">
    <name type="scientific">Crassostrea virginica</name>
    <name type="common">Eastern oyster</name>
    <dbReference type="NCBI Taxonomy" id="6565"/>
    <lineage>
        <taxon>Eukaryota</taxon>
        <taxon>Metazoa</taxon>
        <taxon>Spiralia</taxon>
        <taxon>Lophotrochozoa</taxon>
        <taxon>Mollusca</taxon>
        <taxon>Bivalvia</taxon>
        <taxon>Autobranchia</taxon>
        <taxon>Pteriomorphia</taxon>
        <taxon>Ostreida</taxon>
        <taxon>Ostreoidea</taxon>
        <taxon>Ostreidae</taxon>
        <taxon>Crassostrea</taxon>
    </lineage>
</organism>
<feature type="compositionally biased region" description="Basic and acidic residues" evidence="2">
    <location>
        <begin position="1"/>
        <end position="21"/>
    </location>
</feature>
<feature type="compositionally biased region" description="Basic and acidic residues" evidence="2">
    <location>
        <begin position="88"/>
        <end position="101"/>
    </location>
</feature>
<feature type="region of interest" description="Disordered" evidence="2">
    <location>
        <begin position="1248"/>
        <end position="1282"/>
    </location>
</feature>
<feature type="compositionally biased region" description="Acidic residues" evidence="2">
    <location>
        <begin position="729"/>
        <end position="738"/>
    </location>
</feature>
<evidence type="ECO:0000256" key="1">
    <source>
        <dbReference type="SAM" id="Coils"/>
    </source>
</evidence>
<keyword evidence="3" id="KW-1185">Reference proteome</keyword>
<dbReference type="OrthoDB" id="6219210at2759"/>
<feature type="compositionally biased region" description="Basic and acidic residues" evidence="2">
    <location>
        <begin position="523"/>
        <end position="533"/>
    </location>
</feature>
<feature type="compositionally biased region" description="Basic and acidic residues" evidence="2">
    <location>
        <begin position="1012"/>
        <end position="1039"/>
    </location>
</feature>
<feature type="compositionally biased region" description="Polar residues" evidence="2">
    <location>
        <begin position="1071"/>
        <end position="1082"/>
    </location>
</feature>
<feature type="coiled-coil region" evidence="1">
    <location>
        <begin position="1429"/>
        <end position="1456"/>
    </location>
</feature>
<feature type="compositionally biased region" description="Basic and acidic residues" evidence="2">
    <location>
        <begin position="507"/>
        <end position="516"/>
    </location>
</feature>
<feature type="compositionally biased region" description="Basic and acidic residues" evidence="2">
    <location>
        <begin position="1263"/>
        <end position="1282"/>
    </location>
</feature>
<gene>
    <name evidence="4" type="primary">LOC111103381</name>
</gene>
<feature type="compositionally biased region" description="Basic and acidic residues" evidence="2">
    <location>
        <begin position="254"/>
        <end position="267"/>
    </location>
</feature>
<feature type="region of interest" description="Disordered" evidence="2">
    <location>
        <begin position="1"/>
        <end position="567"/>
    </location>
</feature>
<feature type="compositionally biased region" description="Basic and acidic residues" evidence="2">
    <location>
        <begin position="420"/>
        <end position="433"/>
    </location>
</feature>
<dbReference type="Proteomes" id="UP000694844">
    <property type="component" value="Chromosome 7"/>
</dbReference>
<feature type="compositionally biased region" description="Polar residues" evidence="2">
    <location>
        <begin position="714"/>
        <end position="726"/>
    </location>
</feature>
<evidence type="ECO:0000313" key="4">
    <source>
        <dbReference type="RefSeq" id="XP_022292324.1"/>
    </source>
</evidence>
<dbReference type="GeneID" id="111103381"/>
<feature type="compositionally biased region" description="Basic and acidic residues" evidence="2">
    <location>
        <begin position="338"/>
        <end position="368"/>
    </location>
</feature>
<feature type="compositionally biased region" description="Polar residues" evidence="2">
    <location>
        <begin position="553"/>
        <end position="562"/>
    </location>
</feature>
<feature type="compositionally biased region" description="Basic and acidic residues" evidence="2">
    <location>
        <begin position="653"/>
        <end position="689"/>
    </location>
</feature>
<feature type="region of interest" description="Disordered" evidence="2">
    <location>
        <begin position="580"/>
        <end position="1105"/>
    </location>
</feature>
<sequence length="1619" mass="185190">MANPDVDHESNTALRAEKGQDNDNPPNVKEEKKQVDLERHTASNLANEENQVNTKNKNGIGIAKPSDQDCQQSDARENEMAENSNDSDVDKESNTVLRAEEEQSNDNPPHVREEKKQVDLEGNTASNIANKEKQENTKNKNGIGIAKPSDQDCQQSDARENEIGEDLNDSDVDKESNTVPRAEEEQSNDNPPNVREEKKQVDLEGNTASNIANEENQENTKNKNGIGFSKPSHQEMQQSDARENEIGEDLNDSDVDKESNTVLRAEEEQSNDNPPNVREEKKQVDLEGNTASNIANEEKQENTKNKNGFGISKPSHQKMQRSDARENEIGEDLNGSGVDKESNAVLRTEKEQRKDNPSNVRQEKKQVDLEGNTASNIANEEKQENTKNKNGIGIAKPSDQDCQQSDARENEIGEDLNDSDVDKESNTVLRAEEEQSNDNPPNVREEKKQVDLEGNTAINIANEEKQENTKNKNGFGISKPSHQEMQQSDARENEIGEDLNGSGSEEWSNKAHRTENENNNENPRTEKERKQDNLDENIVRPPFGKEVNEENHQSYLGNSESCNGYYRSVNDKRNDVAFEAGEESEIREGLNESDVNKGSNRVSRADKEQNKSAKTGKEEMKHFNMDGNTENIVDPLFGNGADGENNLSNIGISEDKEDKKNFYRSKNDKRNDVAFETGEKSIKDKRTTEIMETMNQTVLDNNNADNITGDRLGQQPNEGNHQSGTGESESSEDVDESENVERKKEATVAEGESTEDDQIIVTVETSKQNDYDKNTDSNIGVEVGENSNQSDPEARENEPNKVLDDAKEISKDLNEPQNVQRKDALEAKKGMIQDNLPSKIEAKRKQDPNTKGSQLNDLALEAEEEGIEDNLQSKIERQRKHKDFEEKTDKNMGHELGESEEADTKENEINKHLNKSDEVKENIKVHIADKEQTYDNMPTEKESSSKHDDVEGNTENLPDTPEREISEGMHYSDLAHWTDEERMKNNPSNNTEENSKDDNLEENKADVIVLGLEKKSDHEKQSTDKEEKFPFYQREDKKQINNKNISKTKGDDSGIYSEETIEQDTAIGLENESNVENPPTQAEETETQADLKKDKDRTGKRTKTSWENEVDEVKVIKIRNGENMQKETLREERLTQDALAEELSKYEMKNKELTEIIRTREEEIEDLNRRLEDQNHTLRDANNEIERFESDLENKNEIIRTREEEIEDLNRRLEDQNHTHADLLHRIIAAEKSADEFSELRRELEAVNNDNQSLRGRLSASEESNRNMEKKQQELERGKQEKEKLHKELLEKNRTIQVLQSQNEQCKNDLQANNLKLENLKKESAQKEATNKTALEMIKQEKEKLQNELLGRNSIIQGLQSENQRSKRDLDATAMENAQLKGKLSDMQTTVTQLKAYLEKTEATKTSAIESMQKAITERDHMTIQMGTLQTLKMEKENLHRNYELLLEQNTKLNASVQEYGLLQNHIQEYYKAWQESQMELHTEREKNRHFNELFSKNGHRMSSMITDIQNYRRMADDNRRLLEEKKEECHRKERELDRLKYEISNKEIDLGKYTEENFELKDQNKSLEEELNRSQSECSQLRDHVHSLSMNQTGLQDAPDGDVRGSSLFQGTGFSPLI</sequence>
<reference evidence="4" key="1">
    <citation type="submission" date="2025-08" db="UniProtKB">
        <authorList>
            <consortium name="RefSeq"/>
        </authorList>
    </citation>
    <scope>IDENTIFICATION</scope>
    <source>
        <tissue evidence="4">Whole sample</tissue>
    </source>
</reference>
<feature type="compositionally biased region" description="Basic and acidic residues" evidence="2">
    <location>
        <begin position="171"/>
        <end position="184"/>
    </location>
</feature>
<name>A0A8B8AQ89_CRAVI</name>
<accession>A0A8B8AQ89</accession>
<feature type="compositionally biased region" description="Basic and acidic residues" evidence="2">
    <location>
        <begin position="603"/>
        <end position="624"/>
    </location>
</feature>
<feature type="compositionally biased region" description="Polar residues" evidence="2">
    <location>
        <begin position="1608"/>
        <end position="1619"/>
    </location>
</feature>
<feature type="compositionally biased region" description="Basic and acidic residues" evidence="2">
    <location>
        <begin position="1089"/>
        <end position="1099"/>
    </location>
</feature>
<feature type="compositionally biased region" description="Polar residues" evidence="2">
    <location>
        <begin position="42"/>
        <end position="57"/>
    </location>
</feature>
<feature type="compositionally biased region" description="Basic and acidic residues" evidence="2">
    <location>
        <begin position="882"/>
        <end position="950"/>
    </location>
</feature>
<evidence type="ECO:0000313" key="3">
    <source>
        <dbReference type="Proteomes" id="UP000694844"/>
    </source>
</evidence>
<feature type="compositionally biased region" description="Basic and acidic residues" evidence="2">
    <location>
        <begin position="792"/>
        <end position="831"/>
    </location>
</feature>
<feature type="coiled-coil region" evidence="1">
    <location>
        <begin position="1509"/>
        <end position="1585"/>
    </location>
</feature>
<feature type="compositionally biased region" description="Basic and acidic residues" evidence="2">
    <location>
        <begin position="28"/>
        <end position="41"/>
    </location>
</feature>
<dbReference type="KEGG" id="cvn:111103381"/>
<protein>
    <submittedName>
        <fullName evidence="4">Myb-like protein X isoform X1</fullName>
    </submittedName>
</protein>
<evidence type="ECO:0000256" key="2">
    <source>
        <dbReference type="SAM" id="MobiDB-lite"/>
    </source>
</evidence>
<proteinExistence type="predicted"/>
<feature type="compositionally biased region" description="Polar residues" evidence="2">
    <location>
        <begin position="693"/>
        <end position="706"/>
    </location>
</feature>
<feature type="compositionally biased region" description="Basic and acidic residues" evidence="2">
    <location>
        <begin position="109"/>
        <end position="119"/>
    </location>
</feature>
<keyword evidence="1" id="KW-0175">Coiled coil</keyword>